<dbReference type="GeneTree" id="ENSGT00940000179020"/>
<accession>A0A3B4EZG5</accession>
<dbReference type="Ensembl" id="ENSPNYT00000003843.1">
    <property type="protein sequence ID" value="ENSPNYP00000003747.1"/>
    <property type="gene ID" value="ENSPNYG00000002887.1"/>
</dbReference>
<dbReference type="AlphaFoldDB" id="A0A3B4EZG5"/>
<evidence type="ECO:0000313" key="1">
    <source>
        <dbReference type="Ensembl" id="ENSPNYP00000003747.1"/>
    </source>
</evidence>
<reference evidence="1" key="1">
    <citation type="submission" date="2023-09" db="UniProtKB">
        <authorList>
            <consortium name="Ensembl"/>
        </authorList>
    </citation>
    <scope>IDENTIFICATION</scope>
</reference>
<dbReference type="Gene3D" id="3.100.10.10">
    <property type="match status" value="1"/>
</dbReference>
<proteinExistence type="predicted"/>
<dbReference type="STRING" id="303518.ENSPNYP00000003747"/>
<protein>
    <submittedName>
        <fullName evidence="1">Uncharacterized protein</fullName>
    </submittedName>
</protein>
<sequence length="130" mass="14839">IGVVFRHNRDCTVILVKLCKFLAHPLNGHFKKLIPRRFLMSRTKRSRIAIIHLQKSLPLWEQSVMMAGIRDIAKICCTLMLKAGQKQRAGRYSEQVETLEPMNNSSRRPHQLPLLSKIELTSLSAATFGC</sequence>
<name>A0A3B4EZG5_9CICH</name>
<organism evidence="1">
    <name type="scientific">Pundamilia nyererei</name>
    <dbReference type="NCBI Taxonomy" id="303518"/>
    <lineage>
        <taxon>Eukaryota</taxon>
        <taxon>Metazoa</taxon>
        <taxon>Chordata</taxon>
        <taxon>Craniata</taxon>
        <taxon>Vertebrata</taxon>
        <taxon>Euteleostomi</taxon>
        <taxon>Actinopterygii</taxon>
        <taxon>Neopterygii</taxon>
        <taxon>Teleostei</taxon>
        <taxon>Neoteleostei</taxon>
        <taxon>Acanthomorphata</taxon>
        <taxon>Ovalentaria</taxon>
        <taxon>Cichlomorphae</taxon>
        <taxon>Cichliformes</taxon>
        <taxon>Cichlidae</taxon>
        <taxon>African cichlids</taxon>
        <taxon>Pseudocrenilabrinae</taxon>
        <taxon>Haplochromini</taxon>
        <taxon>Pundamilia</taxon>
    </lineage>
</organism>